<feature type="coiled-coil region" evidence="1">
    <location>
        <begin position="297"/>
        <end position="328"/>
    </location>
</feature>
<reference evidence="2 3" key="1">
    <citation type="submission" date="2024-04" db="EMBL/GenBank/DDBJ databases">
        <title>Human intestinal bacterial collection.</title>
        <authorList>
            <person name="Pauvert C."/>
            <person name="Hitch T.C.A."/>
            <person name="Clavel T."/>
        </authorList>
    </citation>
    <scope>NUCLEOTIDE SEQUENCE [LARGE SCALE GENOMIC DNA]</scope>
    <source>
        <strain evidence="2 3">CLA-AA-H181</strain>
    </source>
</reference>
<dbReference type="PANTHER" id="PTHR41317:SF1">
    <property type="entry name" value="PD-(D_E)XK NUCLEASE FAMILY TRANSPOSASE"/>
    <property type="match status" value="1"/>
</dbReference>
<keyword evidence="3" id="KW-1185">Reference proteome</keyword>
<organism evidence="2 3">
    <name type="scientific">Coprococcus aceti</name>
    <dbReference type="NCBI Taxonomy" id="2981786"/>
    <lineage>
        <taxon>Bacteria</taxon>
        <taxon>Bacillati</taxon>
        <taxon>Bacillota</taxon>
        <taxon>Clostridia</taxon>
        <taxon>Lachnospirales</taxon>
        <taxon>Lachnospiraceae</taxon>
        <taxon>Coprococcus</taxon>
    </lineage>
</organism>
<dbReference type="Pfam" id="PF12784">
    <property type="entry name" value="PDDEXK_2"/>
    <property type="match status" value="1"/>
</dbReference>
<evidence type="ECO:0000313" key="2">
    <source>
        <dbReference type="EMBL" id="MEQ2593377.1"/>
    </source>
</evidence>
<comment type="caution">
    <text evidence="2">The sequence shown here is derived from an EMBL/GenBank/DDBJ whole genome shotgun (WGS) entry which is preliminary data.</text>
</comment>
<accession>A0ABV1IAY3</accession>
<dbReference type="PANTHER" id="PTHR41317">
    <property type="entry name" value="PD-(D_E)XK NUCLEASE FAMILY TRANSPOSASE"/>
    <property type="match status" value="1"/>
</dbReference>
<gene>
    <name evidence="2" type="ORF">AAAU18_10710</name>
</gene>
<evidence type="ECO:0000313" key="3">
    <source>
        <dbReference type="Proteomes" id="UP001494672"/>
    </source>
</evidence>
<dbReference type="Proteomes" id="UP001494672">
    <property type="component" value="Unassembled WGS sequence"/>
</dbReference>
<dbReference type="RefSeq" id="WP_349093354.1">
    <property type="nucleotide sequence ID" value="NZ_JBBNGJ010000008.1"/>
</dbReference>
<evidence type="ECO:0000256" key="1">
    <source>
        <dbReference type="SAM" id="Coils"/>
    </source>
</evidence>
<name>A0ABV1IAY3_9FIRM</name>
<dbReference type="EMBL" id="JBBNGJ010000008">
    <property type="protein sequence ID" value="MEQ2593377.1"/>
    <property type="molecule type" value="Genomic_DNA"/>
</dbReference>
<protein>
    <submittedName>
        <fullName evidence="2">PD-(D/E)XK nuclease family transposase</fullName>
    </submittedName>
</protein>
<keyword evidence="1" id="KW-0175">Coiled coil</keyword>
<sequence length="331" mass="38120">MTPNTKISTLFTQTDRKIVIDKLKNNPLLSVRFRSLKGELKERMIDFLCGTATLPLTYDPFFKKLFNPDIYPERLENFISSVLKKKVKIKCVLSQEDSQLQGATLLILDIIVELEDGSIANVEIQKISYLFPAQRMSCYSADLLLRQYARVKGEKGKGFTYNDLKKVYTIIIFENSPAELKKDYVKDAYIHFGHTTFDSGIHMDLLQDFYLISLDVFQKSYYSKSIKDRNELNGWLTLLSTDNVCKLDELVSDYPYLESIIADMASYLDKPDEVIGMFSDALRILDENTARYMIELKDEEIAEKDKLLAEKDDQLAEKDALIAELMAQLKK</sequence>
<proteinExistence type="predicted"/>